<organism evidence="1 2">
    <name type="scientific">Gordoniibacillus kamchatkensis</name>
    <dbReference type="NCBI Taxonomy" id="1590651"/>
    <lineage>
        <taxon>Bacteria</taxon>
        <taxon>Bacillati</taxon>
        <taxon>Bacillota</taxon>
        <taxon>Bacilli</taxon>
        <taxon>Bacillales</taxon>
        <taxon>Paenibacillaceae</taxon>
        <taxon>Gordoniibacillus</taxon>
    </lineage>
</organism>
<dbReference type="EMBL" id="JXAK01000023">
    <property type="protein sequence ID" value="KIL40297.1"/>
    <property type="molecule type" value="Genomic_DNA"/>
</dbReference>
<comment type="caution">
    <text evidence="1">The sequence shown here is derived from an EMBL/GenBank/DDBJ whole genome shotgun (WGS) entry which is preliminary data.</text>
</comment>
<dbReference type="Proteomes" id="UP000031967">
    <property type="component" value="Unassembled WGS sequence"/>
</dbReference>
<reference evidence="1 2" key="1">
    <citation type="submission" date="2014-12" db="EMBL/GenBank/DDBJ databases">
        <title>Draft genome sequence of Paenibacillus kamchatkensis strain B-2647.</title>
        <authorList>
            <person name="Karlyshev A.V."/>
            <person name="Kudryashova E.B."/>
        </authorList>
    </citation>
    <scope>NUCLEOTIDE SEQUENCE [LARGE SCALE GENOMIC DNA]</scope>
    <source>
        <strain evidence="1 2">VKM B-2647</strain>
    </source>
</reference>
<proteinExistence type="predicted"/>
<evidence type="ECO:0000313" key="2">
    <source>
        <dbReference type="Proteomes" id="UP000031967"/>
    </source>
</evidence>
<evidence type="ECO:0000313" key="1">
    <source>
        <dbReference type="EMBL" id="KIL40297.1"/>
    </source>
</evidence>
<name>A0ABR5AHB8_9BACL</name>
<sequence>MTRHRPDERPGSLAPRNGMFRKYRNHRRICEQNALFYASFPNLPRMDAIFSRIRRISIAGAQEY</sequence>
<keyword evidence="2" id="KW-1185">Reference proteome</keyword>
<gene>
    <name evidence="1" type="ORF">SD70_14500</name>
</gene>
<protein>
    <submittedName>
        <fullName evidence="1">Uncharacterized protein</fullName>
    </submittedName>
</protein>
<accession>A0ABR5AHB8</accession>